<gene>
    <name evidence="1" type="ORF">ACFQBQ_07740</name>
</gene>
<evidence type="ECO:0000313" key="2">
    <source>
        <dbReference type="Proteomes" id="UP001596391"/>
    </source>
</evidence>
<keyword evidence="2" id="KW-1185">Reference proteome</keyword>
<proteinExistence type="predicted"/>
<name>A0ABW1Z7Q8_9BACT</name>
<reference evidence="2" key="1">
    <citation type="journal article" date="2019" name="Int. J. Syst. Evol. Microbiol.">
        <title>The Global Catalogue of Microorganisms (GCM) 10K type strain sequencing project: providing services to taxonomists for standard genome sequencing and annotation.</title>
        <authorList>
            <consortium name="The Broad Institute Genomics Platform"/>
            <consortium name="The Broad Institute Genome Sequencing Center for Infectious Disease"/>
            <person name="Wu L."/>
            <person name="Ma J."/>
        </authorList>
    </citation>
    <scope>NUCLEOTIDE SEQUENCE [LARGE SCALE GENOMIC DNA]</scope>
    <source>
        <strain evidence="2">CGMCC 1.16026</strain>
    </source>
</reference>
<dbReference type="EMBL" id="JBHSWI010000001">
    <property type="protein sequence ID" value="MFC6645479.1"/>
    <property type="molecule type" value="Genomic_DNA"/>
</dbReference>
<dbReference type="Proteomes" id="UP001596391">
    <property type="component" value="Unassembled WGS sequence"/>
</dbReference>
<sequence length="86" mass="9712">MIELTPFEQIVKAGGCVYGNSPGQGKTYCRAAVVPGEIWCTRHKLIVASETKASQQTINQQAERNAAAFKRRYREWLDNNVQRRTA</sequence>
<evidence type="ECO:0000313" key="1">
    <source>
        <dbReference type="EMBL" id="MFC6645479.1"/>
    </source>
</evidence>
<protein>
    <submittedName>
        <fullName evidence="1">Uncharacterized protein</fullName>
    </submittedName>
</protein>
<organism evidence="1 2">
    <name type="scientific">Granulicella cerasi</name>
    <dbReference type="NCBI Taxonomy" id="741063"/>
    <lineage>
        <taxon>Bacteria</taxon>
        <taxon>Pseudomonadati</taxon>
        <taxon>Acidobacteriota</taxon>
        <taxon>Terriglobia</taxon>
        <taxon>Terriglobales</taxon>
        <taxon>Acidobacteriaceae</taxon>
        <taxon>Granulicella</taxon>
    </lineage>
</organism>
<dbReference type="RefSeq" id="WP_263371848.1">
    <property type="nucleotide sequence ID" value="NZ_JAGSYD010000003.1"/>
</dbReference>
<comment type="caution">
    <text evidence="1">The sequence shown here is derived from an EMBL/GenBank/DDBJ whole genome shotgun (WGS) entry which is preliminary data.</text>
</comment>
<accession>A0ABW1Z7Q8</accession>